<dbReference type="InterPro" id="IPR029055">
    <property type="entry name" value="Ntn_hydrolases_N"/>
</dbReference>
<dbReference type="Gene3D" id="1.10.246.130">
    <property type="match status" value="1"/>
</dbReference>
<dbReference type="Pfam" id="PF01019">
    <property type="entry name" value="G_glu_transpept"/>
    <property type="match status" value="1"/>
</dbReference>
<gene>
    <name evidence="1" type="ORF">S01H4_46945</name>
</gene>
<name>X1BJB3_9ZZZZ</name>
<dbReference type="InterPro" id="IPR043138">
    <property type="entry name" value="GGT_lsub"/>
</dbReference>
<dbReference type="InterPro" id="IPR051792">
    <property type="entry name" value="GGT_bact"/>
</dbReference>
<dbReference type="AlphaFoldDB" id="X1BJB3"/>
<reference evidence="1" key="1">
    <citation type="journal article" date="2014" name="Front. Microbiol.">
        <title>High frequency of phylogenetically diverse reductive dehalogenase-homologous genes in deep subseafloor sedimentary metagenomes.</title>
        <authorList>
            <person name="Kawai M."/>
            <person name="Futagami T."/>
            <person name="Toyoda A."/>
            <person name="Takaki Y."/>
            <person name="Nishi S."/>
            <person name="Hori S."/>
            <person name="Arai W."/>
            <person name="Tsubouchi T."/>
            <person name="Morono Y."/>
            <person name="Uchiyama I."/>
            <person name="Ito T."/>
            <person name="Fujiyama A."/>
            <person name="Inagaki F."/>
            <person name="Takami H."/>
        </authorList>
    </citation>
    <scope>NUCLEOTIDE SEQUENCE</scope>
    <source>
        <strain evidence="1">Expedition CK06-06</strain>
    </source>
</reference>
<protein>
    <recommendedName>
        <fullName evidence="2">Gamma-glutamyltransferase</fullName>
    </recommendedName>
</protein>
<proteinExistence type="predicted"/>
<feature type="non-terminal residue" evidence="1">
    <location>
        <position position="1"/>
    </location>
</feature>
<dbReference type="PANTHER" id="PTHR43199:SF6">
    <property type="entry name" value="GLUTATHIONE HYDROLASE PROENZYME"/>
    <property type="match status" value="1"/>
</dbReference>
<dbReference type="SUPFAM" id="SSF56235">
    <property type="entry name" value="N-terminal nucleophile aminohydrolases (Ntn hydrolases)"/>
    <property type="match status" value="1"/>
</dbReference>
<feature type="non-terminal residue" evidence="1">
    <location>
        <position position="279"/>
    </location>
</feature>
<comment type="caution">
    <text evidence="1">The sequence shown here is derived from an EMBL/GenBank/DDBJ whole genome shotgun (WGS) entry which is preliminary data.</text>
</comment>
<dbReference type="PANTHER" id="PTHR43199">
    <property type="entry name" value="GLUTATHIONE HYDROLASE"/>
    <property type="match status" value="1"/>
</dbReference>
<dbReference type="EMBL" id="BART01026290">
    <property type="protein sequence ID" value="GAG95125.1"/>
    <property type="molecule type" value="Genomic_DNA"/>
</dbReference>
<dbReference type="PRINTS" id="PR01210">
    <property type="entry name" value="GGTRANSPTASE"/>
</dbReference>
<evidence type="ECO:0000313" key="1">
    <source>
        <dbReference type="EMBL" id="GAG95125.1"/>
    </source>
</evidence>
<sequence length="279" mass="30197">GNAFDAAVAVTAALSVVEPVGSGLGGGGFWLIHRARDGYQAMVDGRERAPLKAHKDMYLNGAGEVIPGASLNGPLAAAIPGEPAALVHIAESYGRLPLSVSLTPAIELAREGFPVGERFRQRVEWRKSVLNARGRELFLRDGKTPDTGTVVRQPELAATLQEISVKGRDGFYTGWVASTLVSEIATAGGIWTQQDLSEYRIIEREPIVIHYHGARIVSASLPSSGGIVLGQILNMLQLRPTLRDDREQQVHTIVEAMRRAYRDRALLLGDVDFVDVDQS</sequence>
<evidence type="ECO:0008006" key="2">
    <source>
        <dbReference type="Google" id="ProtNLM"/>
    </source>
</evidence>
<organism evidence="1">
    <name type="scientific">marine sediment metagenome</name>
    <dbReference type="NCBI Taxonomy" id="412755"/>
    <lineage>
        <taxon>unclassified sequences</taxon>
        <taxon>metagenomes</taxon>
        <taxon>ecological metagenomes</taxon>
    </lineage>
</organism>
<accession>X1BJB3</accession>